<evidence type="ECO:0000313" key="5">
    <source>
        <dbReference type="Proteomes" id="UP000249304"/>
    </source>
</evidence>
<gene>
    <name evidence="4" type="ORF">C1J01_00085</name>
</gene>
<evidence type="ECO:0000256" key="1">
    <source>
        <dbReference type="ARBA" id="ARBA00023002"/>
    </source>
</evidence>
<dbReference type="PANTHER" id="PTHR13789:SF268">
    <property type="entry name" value="5-METHYLPHENAZINE-1-CARBOXYLATE 1-MONOOXYGENASE"/>
    <property type="match status" value="1"/>
</dbReference>
<dbReference type="SUPFAM" id="SSF51905">
    <property type="entry name" value="FAD/NAD(P)-binding domain"/>
    <property type="match status" value="1"/>
</dbReference>
<dbReference type="Proteomes" id="UP000249304">
    <property type="component" value="Unassembled WGS sequence"/>
</dbReference>
<dbReference type="PANTHER" id="PTHR13789">
    <property type="entry name" value="MONOOXYGENASE"/>
    <property type="match status" value="1"/>
</dbReference>
<comment type="caution">
    <text evidence="4">The sequence shown here is derived from an EMBL/GenBank/DDBJ whole genome shotgun (WGS) entry which is preliminary data.</text>
</comment>
<keyword evidence="1" id="KW-0560">Oxidoreductase</keyword>
<dbReference type="InterPro" id="IPR050493">
    <property type="entry name" value="FAD-dep_Monooxygenase_BioMet"/>
</dbReference>
<dbReference type="Pfam" id="PF01494">
    <property type="entry name" value="FAD_binding_3"/>
    <property type="match status" value="1"/>
</dbReference>
<evidence type="ECO:0000259" key="3">
    <source>
        <dbReference type="Pfam" id="PF01494"/>
    </source>
</evidence>
<dbReference type="RefSeq" id="WP_111174967.1">
    <property type="nucleotide sequence ID" value="NZ_POUD01000001.1"/>
</dbReference>
<dbReference type="Gene3D" id="3.50.50.60">
    <property type="entry name" value="FAD/NAD(P)-binding domain"/>
    <property type="match status" value="1"/>
</dbReference>
<dbReference type="SUPFAM" id="SSF54373">
    <property type="entry name" value="FAD-linked reductases, C-terminal domain"/>
    <property type="match status" value="1"/>
</dbReference>
<dbReference type="Gene3D" id="3.30.9.30">
    <property type="match status" value="1"/>
</dbReference>
<feature type="domain" description="FAD-binding" evidence="3">
    <location>
        <begin position="16"/>
        <end position="366"/>
    </location>
</feature>
<dbReference type="PRINTS" id="PR00420">
    <property type="entry name" value="RNGMNOXGNASE"/>
</dbReference>
<dbReference type="NCBIfam" id="NF005720">
    <property type="entry name" value="PRK07538.1"/>
    <property type="match status" value="1"/>
</dbReference>
<keyword evidence="5" id="KW-1185">Reference proteome</keyword>
<proteinExistence type="predicted"/>
<sequence length="424" mass="46784">MPRRSPDPASRSTEDEVLIVGAGIAGLVLALELHDAGIGCRLYESVPQLGSVGVGINLLPHATRVLHRLGLGDDLAAVGIVTSESVFFNRFGQLIYREPSGLNAGYEHPQYSIHRGDLQAVLLAAVRERIGPDAVVLGHRCVRAEQDENGVTAHFVGPGGDPLPSVRARLLVGCDGIHSVLRKQLHPDEGEPRYSGINMWRGVTKGRPFLSGASMVRAGWIDRGKLVAYPIRNLPDGDQLLNWVVEIQTPRHLQRDWNRRGDLEDFIGAFEDWHFDWLDVPAMMRASETVLEYPMVDQDPLDRWSEGRITLLGDAAHPMVPRGSNGAGQAILDARALRNHLSTTADPVVALRAYEAERLPATTQVVLANRSMPPDVIIREVWQRTGDQPFDSIDDVIKVEELAQISQRYKQIAGYSTEALRTDQ</sequence>
<evidence type="ECO:0000256" key="2">
    <source>
        <dbReference type="ARBA" id="ARBA00023033"/>
    </source>
</evidence>
<protein>
    <submittedName>
        <fullName evidence="4">Flavin-dependent oxidoreductase</fullName>
    </submittedName>
</protein>
<evidence type="ECO:0000313" key="4">
    <source>
        <dbReference type="EMBL" id="PZG23665.1"/>
    </source>
</evidence>
<dbReference type="EMBL" id="POUD01000001">
    <property type="protein sequence ID" value="PZG23665.1"/>
    <property type="molecule type" value="Genomic_DNA"/>
</dbReference>
<accession>A0A2W2F6E3</accession>
<dbReference type="OrthoDB" id="9782160at2"/>
<dbReference type="InterPro" id="IPR002938">
    <property type="entry name" value="FAD-bd"/>
</dbReference>
<name>A0A2W2F6E3_9ACTN</name>
<keyword evidence="2" id="KW-0503">Monooxygenase</keyword>
<dbReference type="GO" id="GO:0004497">
    <property type="term" value="F:monooxygenase activity"/>
    <property type="evidence" value="ECO:0007669"/>
    <property type="project" value="UniProtKB-KW"/>
</dbReference>
<organism evidence="4 5">
    <name type="scientific">Nonomuraea aridisoli</name>
    <dbReference type="NCBI Taxonomy" id="2070368"/>
    <lineage>
        <taxon>Bacteria</taxon>
        <taxon>Bacillati</taxon>
        <taxon>Actinomycetota</taxon>
        <taxon>Actinomycetes</taxon>
        <taxon>Streptosporangiales</taxon>
        <taxon>Streptosporangiaceae</taxon>
        <taxon>Nonomuraea</taxon>
    </lineage>
</organism>
<reference evidence="4 5" key="1">
    <citation type="submission" date="2018-01" db="EMBL/GenBank/DDBJ databases">
        <title>Draft genome sequence of Nonomuraea sp. KC333.</title>
        <authorList>
            <person name="Sahin N."/>
            <person name="Saygin H."/>
            <person name="Ay H."/>
        </authorList>
    </citation>
    <scope>NUCLEOTIDE SEQUENCE [LARGE SCALE GENOMIC DNA]</scope>
    <source>
        <strain evidence="4 5">KC333</strain>
    </source>
</reference>
<dbReference type="AlphaFoldDB" id="A0A2W2F6E3"/>
<dbReference type="GO" id="GO:0071949">
    <property type="term" value="F:FAD binding"/>
    <property type="evidence" value="ECO:0007669"/>
    <property type="project" value="InterPro"/>
</dbReference>
<dbReference type="InterPro" id="IPR036188">
    <property type="entry name" value="FAD/NAD-bd_sf"/>
</dbReference>